<accession>A0A8S4QW13</accession>
<reference evidence="1" key="1">
    <citation type="submission" date="2022-03" db="EMBL/GenBank/DDBJ databases">
        <authorList>
            <person name="Lindestad O."/>
        </authorList>
    </citation>
    <scope>NUCLEOTIDE SEQUENCE</scope>
</reference>
<evidence type="ECO:0000313" key="1">
    <source>
        <dbReference type="EMBL" id="CAH2217465.1"/>
    </source>
</evidence>
<organism evidence="1 2">
    <name type="scientific">Pararge aegeria aegeria</name>
    <dbReference type="NCBI Taxonomy" id="348720"/>
    <lineage>
        <taxon>Eukaryota</taxon>
        <taxon>Metazoa</taxon>
        <taxon>Ecdysozoa</taxon>
        <taxon>Arthropoda</taxon>
        <taxon>Hexapoda</taxon>
        <taxon>Insecta</taxon>
        <taxon>Pterygota</taxon>
        <taxon>Neoptera</taxon>
        <taxon>Endopterygota</taxon>
        <taxon>Lepidoptera</taxon>
        <taxon>Glossata</taxon>
        <taxon>Ditrysia</taxon>
        <taxon>Papilionoidea</taxon>
        <taxon>Nymphalidae</taxon>
        <taxon>Satyrinae</taxon>
        <taxon>Satyrini</taxon>
        <taxon>Parargina</taxon>
        <taxon>Pararge</taxon>
    </lineage>
</organism>
<protein>
    <submittedName>
        <fullName evidence="1">Jg26345 protein</fullName>
    </submittedName>
</protein>
<name>A0A8S4QW13_9NEOP</name>
<dbReference type="EMBL" id="CAKXAJ010018123">
    <property type="protein sequence ID" value="CAH2217465.1"/>
    <property type="molecule type" value="Genomic_DNA"/>
</dbReference>
<gene>
    <name evidence="1" type="primary">jg26345</name>
    <name evidence="1" type="ORF">PAEG_LOCUS5355</name>
</gene>
<dbReference type="AlphaFoldDB" id="A0A8S4QW13"/>
<comment type="caution">
    <text evidence="1">The sequence shown here is derived from an EMBL/GenBank/DDBJ whole genome shotgun (WGS) entry which is preliminary data.</text>
</comment>
<evidence type="ECO:0000313" key="2">
    <source>
        <dbReference type="Proteomes" id="UP000838756"/>
    </source>
</evidence>
<proteinExistence type="predicted"/>
<sequence length="190" mass="21507">MQKTLLTHNKSEFYADTVSGNLNGHIIRQERFIYVLAAEQTASLKFSCDKCLFSRIAGRRTAAQNSISRIALRQWPARSVITVKRLSVSNNIYKKNIKVNSKEPQCKQNIQLYSINCEHANLTPNIHSRMHDEVTQRESGNVIDVSASPRFHALCGVGFKGVHTRGNLSLGEQATDCTYMCKWLHRQRSG</sequence>
<keyword evidence="2" id="KW-1185">Reference proteome</keyword>
<dbReference type="Proteomes" id="UP000838756">
    <property type="component" value="Unassembled WGS sequence"/>
</dbReference>